<keyword evidence="1" id="KW-0812">Transmembrane</keyword>
<evidence type="ECO:0000313" key="2">
    <source>
        <dbReference type="EMBL" id="MEL0628273.1"/>
    </source>
</evidence>
<feature type="transmembrane region" description="Helical" evidence="1">
    <location>
        <begin position="33"/>
        <end position="51"/>
    </location>
</feature>
<protein>
    <submittedName>
        <fullName evidence="2">Permease</fullName>
    </submittedName>
</protein>
<feature type="transmembrane region" description="Helical" evidence="1">
    <location>
        <begin position="310"/>
        <end position="330"/>
    </location>
</feature>
<reference evidence="2 3" key="1">
    <citation type="submission" date="2024-02" db="EMBL/GenBank/DDBJ databases">
        <title>Bacteria isolated from the canopy kelp, Nereocystis luetkeana.</title>
        <authorList>
            <person name="Pfister C.A."/>
            <person name="Younker I.T."/>
            <person name="Light S.H."/>
        </authorList>
    </citation>
    <scope>NUCLEOTIDE SEQUENCE [LARGE SCALE GENOMIC DNA]</scope>
    <source>
        <strain evidence="2 3">TI.1.05</strain>
    </source>
</reference>
<feature type="transmembrane region" description="Helical" evidence="1">
    <location>
        <begin position="253"/>
        <end position="278"/>
    </location>
</feature>
<feature type="transmembrane region" description="Helical" evidence="1">
    <location>
        <begin position="211"/>
        <end position="233"/>
    </location>
</feature>
<dbReference type="SUPFAM" id="SSF103473">
    <property type="entry name" value="MFS general substrate transporter"/>
    <property type="match status" value="1"/>
</dbReference>
<dbReference type="InterPro" id="IPR036259">
    <property type="entry name" value="MFS_trans_sf"/>
</dbReference>
<feature type="transmembrane region" description="Helical" evidence="1">
    <location>
        <begin position="351"/>
        <end position="368"/>
    </location>
</feature>
<dbReference type="RefSeq" id="WP_341596223.1">
    <property type="nucleotide sequence ID" value="NZ_JBAKAZ010000004.1"/>
</dbReference>
<feature type="transmembrane region" description="Helical" evidence="1">
    <location>
        <begin position="374"/>
        <end position="395"/>
    </location>
</feature>
<feature type="transmembrane region" description="Helical" evidence="1">
    <location>
        <begin position="99"/>
        <end position="125"/>
    </location>
</feature>
<dbReference type="Gene3D" id="1.20.1250.20">
    <property type="entry name" value="MFS general substrate transporter like domains"/>
    <property type="match status" value="1"/>
</dbReference>
<comment type="caution">
    <text evidence="2">The sequence shown here is derived from an EMBL/GenBank/DDBJ whole genome shotgun (WGS) entry which is preliminary data.</text>
</comment>
<keyword evidence="3" id="KW-1185">Reference proteome</keyword>
<evidence type="ECO:0000313" key="3">
    <source>
        <dbReference type="Proteomes" id="UP001369082"/>
    </source>
</evidence>
<keyword evidence="1" id="KW-1133">Transmembrane helix</keyword>
<sequence>MQGVLILSCWILGALQAATLILIPEMMLRGQLSALQLAIPLSIGTFVFMYCSGQWGKILDKRLVANKPLTIIIRWVLVGFLASQLTFVSLLQFTSFYGVALVITLCSSRLLHGIFCSAIIPITQITLSRSDSKGEKLVWSSIAINVGRITVPLLTFVPVQIHYFSLWFIATITFLALCVACLNKEKNVSVSKQLDSVKPNKAKSNKDKPELFTLFNNPLLLSICISALLISLFSSQLQFSLGPLFLVKFANAALASEVTATLLFASSASALTSLFILYRPLSRYPKVFLLVIAVSLIIGSTLFIMQQHLIIAVVLLSAALSMGPVWYTAIAIHASEHNKARASASVSQGHTLGNACGGLVGGGLLVFGQSFLLLSFGLFTTLILIAWGIVFYSSYNNSQANNSRLLKINNT</sequence>
<proteinExistence type="predicted"/>
<name>A0ABU9GLS8_9GAMM</name>
<keyword evidence="1" id="KW-0472">Membrane</keyword>
<feature type="transmembrane region" description="Helical" evidence="1">
    <location>
        <begin position="72"/>
        <end position="93"/>
    </location>
</feature>
<feature type="transmembrane region" description="Helical" evidence="1">
    <location>
        <begin position="137"/>
        <end position="157"/>
    </location>
</feature>
<organism evidence="2 3">
    <name type="scientific">Psychromonas aquatilis</name>
    <dbReference type="NCBI Taxonomy" id="2005072"/>
    <lineage>
        <taxon>Bacteria</taxon>
        <taxon>Pseudomonadati</taxon>
        <taxon>Pseudomonadota</taxon>
        <taxon>Gammaproteobacteria</taxon>
        <taxon>Alteromonadales</taxon>
        <taxon>Psychromonadaceae</taxon>
        <taxon>Psychromonas</taxon>
    </lineage>
</organism>
<gene>
    <name evidence="2" type="ORF">V6256_01515</name>
</gene>
<feature type="transmembrane region" description="Helical" evidence="1">
    <location>
        <begin position="163"/>
        <end position="182"/>
    </location>
</feature>
<accession>A0ABU9GLS8</accession>
<dbReference type="EMBL" id="JBAKAZ010000004">
    <property type="protein sequence ID" value="MEL0628273.1"/>
    <property type="molecule type" value="Genomic_DNA"/>
</dbReference>
<dbReference type="Proteomes" id="UP001369082">
    <property type="component" value="Unassembled WGS sequence"/>
</dbReference>
<evidence type="ECO:0000256" key="1">
    <source>
        <dbReference type="SAM" id="Phobius"/>
    </source>
</evidence>
<feature type="transmembrane region" description="Helical" evidence="1">
    <location>
        <begin position="287"/>
        <end position="304"/>
    </location>
</feature>